<dbReference type="Pfam" id="PF01163">
    <property type="entry name" value="RIO1"/>
    <property type="match status" value="1"/>
</dbReference>
<dbReference type="EMBL" id="JASNVW010000001">
    <property type="protein sequence ID" value="MDK6028334.1"/>
    <property type="molecule type" value="Genomic_DNA"/>
</dbReference>
<dbReference type="InterPro" id="IPR011009">
    <property type="entry name" value="Kinase-like_dom_sf"/>
</dbReference>
<dbReference type="InterPro" id="IPR018934">
    <property type="entry name" value="RIO_dom"/>
</dbReference>
<dbReference type="InterPro" id="IPR008266">
    <property type="entry name" value="Tyr_kinase_AS"/>
</dbReference>
<evidence type="ECO:0000256" key="10">
    <source>
        <dbReference type="ARBA" id="ARBA00048679"/>
    </source>
</evidence>
<keyword evidence="4" id="KW-0808">Transferase</keyword>
<dbReference type="AlphaFoldDB" id="A0ABD4Z545"/>
<keyword evidence="3" id="KW-0723">Serine/threonine-protein kinase</keyword>
<evidence type="ECO:0000313" key="12">
    <source>
        <dbReference type="EMBL" id="MDK6028334.1"/>
    </source>
</evidence>
<evidence type="ECO:0000259" key="11">
    <source>
        <dbReference type="PROSITE" id="PS50011"/>
    </source>
</evidence>
<sequence>MEIELPESIRKMLKESYAIVDNNGTRIMKILDSIELLSMGAESYIFKARFMGIDSVIKWRFPKPYMPKELDIQMRRYRTELETKILWKVLSIGIKAPTPLFVDLKDCFLIMTFIDGENFRDIVEKINNEDLCRISKTIGFYAGLLHKNDIVHGDLTTSNVIISKDSAVHIIDFGLAVITKRIEDKAIDVHIFFRSIESAHKKFENIMKNCFINGYKDAVNENFANKIINTVKNIRLRGRYIAERKLRSEWVT</sequence>
<dbReference type="PROSITE" id="PS50011">
    <property type="entry name" value="PROTEIN_KINASE_DOM"/>
    <property type="match status" value="1"/>
</dbReference>
<keyword evidence="7 12" id="KW-0418">Kinase</keyword>
<dbReference type="SMART" id="SM00220">
    <property type="entry name" value="S_TKc"/>
    <property type="match status" value="1"/>
</dbReference>
<dbReference type="GO" id="GO:0005524">
    <property type="term" value="F:ATP binding"/>
    <property type="evidence" value="ECO:0007669"/>
    <property type="project" value="UniProtKB-KW"/>
</dbReference>
<dbReference type="PROSITE" id="PS00109">
    <property type="entry name" value="PROTEIN_KINASE_TYR"/>
    <property type="match status" value="1"/>
</dbReference>
<comment type="similarity">
    <text evidence="1">Belongs to the protein kinase superfamily. BUD32 family.</text>
</comment>
<dbReference type="InterPro" id="IPR000719">
    <property type="entry name" value="Prot_kinase_dom"/>
</dbReference>
<accession>A0ABD4Z545</accession>
<dbReference type="PANTHER" id="PTHR12209:SF0">
    <property type="entry name" value="EKC_KEOPS COMPLEX SUBUNIT TP53RK"/>
    <property type="match status" value="1"/>
</dbReference>
<comment type="catalytic activity">
    <reaction evidence="10">
        <text>L-seryl-[protein] + ATP = O-phospho-L-seryl-[protein] + ADP + H(+)</text>
        <dbReference type="Rhea" id="RHEA:17989"/>
        <dbReference type="Rhea" id="RHEA-COMP:9863"/>
        <dbReference type="Rhea" id="RHEA-COMP:11604"/>
        <dbReference type="ChEBI" id="CHEBI:15378"/>
        <dbReference type="ChEBI" id="CHEBI:29999"/>
        <dbReference type="ChEBI" id="CHEBI:30616"/>
        <dbReference type="ChEBI" id="CHEBI:83421"/>
        <dbReference type="ChEBI" id="CHEBI:456216"/>
        <dbReference type="EC" id="2.7.11.1"/>
    </reaction>
</comment>
<evidence type="ECO:0000256" key="9">
    <source>
        <dbReference type="ARBA" id="ARBA00047899"/>
    </source>
</evidence>
<evidence type="ECO:0000256" key="2">
    <source>
        <dbReference type="ARBA" id="ARBA00012513"/>
    </source>
</evidence>
<comment type="catalytic activity">
    <reaction evidence="9">
        <text>L-threonyl-[protein] + ATP = O-phospho-L-threonyl-[protein] + ADP + H(+)</text>
        <dbReference type="Rhea" id="RHEA:46608"/>
        <dbReference type="Rhea" id="RHEA-COMP:11060"/>
        <dbReference type="Rhea" id="RHEA-COMP:11605"/>
        <dbReference type="ChEBI" id="CHEBI:15378"/>
        <dbReference type="ChEBI" id="CHEBI:30013"/>
        <dbReference type="ChEBI" id="CHEBI:30616"/>
        <dbReference type="ChEBI" id="CHEBI:61977"/>
        <dbReference type="ChEBI" id="CHEBI:456216"/>
        <dbReference type="EC" id="2.7.11.1"/>
    </reaction>
</comment>
<keyword evidence="13" id="KW-1185">Reference proteome</keyword>
<dbReference type="NCBIfam" id="NF011463">
    <property type="entry name" value="PRK14879.1-4"/>
    <property type="match status" value="1"/>
</dbReference>
<protein>
    <recommendedName>
        <fullName evidence="2">non-specific serine/threonine protein kinase</fullName>
        <ecNumber evidence="2">2.7.11.1</ecNumber>
    </recommendedName>
</protein>
<feature type="domain" description="Protein kinase" evidence="11">
    <location>
        <begin position="31"/>
        <end position="252"/>
    </location>
</feature>
<keyword evidence="8" id="KW-0067">ATP-binding</keyword>
<name>A0ABD4Z545_9CREN</name>
<dbReference type="InterPro" id="IPR022495">
    <property type="entry name" value="Bud32"/>
</dbReference>
<reference evidence="12 13" key="1">
    <citation type="submission" date="2023-05" db="EMBL/GenBank/DDBJ databases">
        <title>A new hyperthermophilic archaea 'Ignisphaera cupida' sp. nov. and description of the family 'Ignisphaeraceae' fam. nov.</title>
        <authorList>
            <person name="Podosokorskaya O.A."/>
            <person name="Elcheninov A.G."/>
            <person name="Klukina A."/>
            <person name="Merkel A.Y."/>
        </authorList>
    </citation>
    <scope>NUCLEOTIDE SEQUENCE [LARGE SCALE GENOMIC DNA]</scope>
    <source>
        <strain evidence="12 13">4213-co</strain>
    </source>
</reference>
<dbReference type="Gene3D" id="3.30.200.20">
    <property type="entry name" value="Phosphorylase Kinase, domain 1"/>
    <property type="match status" value="1"/>
</dbReference>
<comment type="caution">
    <text evidence="12">The sequence shown here is derived from an EMBL/GenBank/DDBJ whole genome shotgun (WGS) entry which is preliminary data.</text>
</comment>
<dbReference type="PANTHER" id="PTHR12209">
    <property type="entry name" value="NON-SPECIFIC SERINE/THREONINE PROTEIN KINASE"/>
    <property type="match status" value="1"/>
</dbReference>
<evidence type="ECO:0000256" key="6">
    <source>
        <dbReference type="ARBA" id="ARBA00022741"/>
    </source>
</evidence>
<dbReference type="GO" id="GO:0008033">
    <property type="term" value="P:tRNA processing"/>
    <property type="evidence" value="ECO:0007669"/>
    <property type="project" value="UniProtKB-KW"/>
</dbReference>
<evidence type="ECO:0000256" key="5">
    <source>
        <dbReference type="ARBA" id="ARBA00022694"/>
    </source>
</evidence>
<evidence type="ECO:0000256" key="1">
    <source>
        <dbReference type="ARBA" id="ARBA00010630"/>
    </source>
</evidence>
<keyword evidence="5" id="KW-0819">tRNA processing</keyword>
<evidence type="ECO:0000256" key="8">
    <source>
        <dbReference type="ARBA" id="ARBA00022840"/>
    </source>
</evidence>
<proteinExistence type="inferred from homology"/>
<dbReference type="Gene3D" id="1.10.510.10">
    <property type="entry name" value="Transferase(Phosphotransferase) domain 1"/>
    <property type="match status" value="1"/>
</dbReference>
<dbReference type="NCBIfam" id="TIGR03724">
    <property type="entry name" value="arch_bud32"/>
    <property type="match status" value="1"/>
</dbReference>
<dbReference type="EC" id="2.7.11.1" evidence="2"/>
<dbReference type="SUPFAM" id="SSF56112">
    <property type="entry name" value="Protein kinase-like (PK-like)"/>
    <property type="match status" value="1"/>
</dbReference>
<evidence type="ECO:0000256" key="7">
    <source>
        <dbReference type="ARBA" id="ARBA00022777"/>
    </source>
</evidence>
<keyword evidence="6" id="KW-0547">Nucleotide-binding</keyword>
<organism evidence="12 13">
    <name type="scientific">Ignisphaera cupida</name>
    <dbReference type="NCBI Taxonomy" id="3050454"/>
    <lineage>
        <taxon>Archaea</taxon>
        <taxon>Thermoproteota</taxon>
        <taxon>Thermoprotei</taxon>
        <taxon>Desulfurococcales</taxon>
        <taxon>Desulfurococcaceae</taxon>
        <taxon>Ignisphaera</taxon>
    </lineage>
</organism>
<dbReference type="GO" id="GO:0004674">
    <property type="term" value="F:protein serine/threonine kinase activity"/>
    <property type="evidence" value="ECO:0007669"/>
    <property type="project" value="UniProtKB-KW"/>
</dbReference>
<dbReference type="Proteomes" id="UP001529235">
    <property type="component" value="Unassembled WGS sequence"/>
</dbReference>
<dbReference type="RefSeq" id="WP_285273300.1">
    <property type="nucleotide sequence ID" value="NZ_JASNVW010000001.1"/>
</dbReference>
<evidence type="ECO:0000313" key="13">
    <source>
        <dbReference type="Proteomes" id="UP001529235"/>
    </source>
</evidence>
<evidence type="ECO:0000256" key="4">
    <source>
        <dbReference type="ARBA" id="ARBA00022679"/>
    </source>
</evidence>
<dbReference type="NCBIfam" id="NF011460">
    <property type="entry name" value="PRK14879.1-1"/>
    <property type="match status" value="1"/>
</dbReference>
<gene>
    <name evidence="12" type="ORF">QPL79_03020</name>
</gene>
<evidence type="ECO:0000256" key="3">
    <source>
        <dbReference type="ARBA" id="ARBA00022527"/>
    </source>
</evidence>